<name>A0A9K3KT41_9STRA</name>
<protein>
    <submittedName>
        <fullName evidence="5">Hsp20/alpha crystallin family protein</fullName>
    </submittedName>
</protein>
<dbReference type="Pfam" id="PF00011">
    <property type="entry name" value="HSP20"/>
    <property type="match status" value="1"/>
</dbReference>
<organism evidence="5 6">
    <name type="scientific">Nitzschia inconspicua</name>
    <dbReference type="NCBI Taxonomy" id="303405"/>
    <lineage>
        <taxon>Eukaryota</taxon>
        <taxon>Sar</taxon>
        <taxon>Stramenopiles</taxon>
        <taxon>Ochrophyta</taxon>
        <taxon>Bacillariophyta</taxon>
        <taxon>Bacillariophyceae</taxon>
        <taxon>Bacillariophycidae</taxon>
        <taxon>Bacillariales</taxon>
        <taxon>Bacillariaceae</taxon>
        <taxon>Nitzschia</taxon>
    </lineage>
</organism>
<comment type="caution">
    <text evidence="5">The sequence shown here is derived from an EMBL/GenBank/DDBJ whole genome shotgun (WGS) entry which is preliminary data.</text>
</comment>
<accession>A0A9K3KT41</accession>
<dbReference type="CDD" id="cd00298">
    <property type="entry name" value="ACD_sHsps_p23-like"/>
    <property type="match status" value="1"/>
</dbReference>
<evidence type="ECO:0000259" key="4">
    <source>
        <dbReference type="PROSITE" id="PS01031"/>
    </source>
</evidence>
<keyword evidence="6" id="KW-1185">Reference proteome</keyword>
<sequence>MAASPVFMDPPRLCEGASADSRSTSGSSSPSSFLSQEDDETMFLQEDDTCFLLSVEMPGVNGHDLEVSLVNTTLIIGGYRRSGDSSSTRKRQRIRRTLDVDPEVIDVDRAIARVWNGCLTLYAPKKPKHGSSSATSSCIIMDEDLAAEPLEDTFSAAEWDHLLHF</sequence>
<reference evidence="5" key="2">
    <citation type="submission" date="2021-04" db="EMBL/GenBank/DDBJ databases">
        <authorList>
            <person name="Podell S."/>
        </authorList>
    </citation>
    <scope>NUCLEOTIDE SEQUENCE</scope>
    <source>
        <strain evidence="5">Hildebrandi</strain>
    </source>
</reference>
<dbReference type="PROSITE" id="PS01031">
    <property type="entry name" value="SHSP"/>
    <property type="match status" value="1"/>
</dbReference>
<evidence type="ECO:0000256" key="1">
    <source>
        <dbReference type="PROSITE-ProRule" id="PRU00285"/>
    </source>
</evidence>
<evidence type="ECO:0000256" key="3">
    <source>
        <dbReference type="SAM" id="MobiDB-lite"/>
    </source>
</evidence>
<dbReference type="Proteomes" id="UP000693970">
    <property type="component" value="Unassembled WGS sequence"/>
</dbReference>
<evidence type="ECO:0000313" key="5">
    <source>
        <dbReference type="EMBL" id="KAG7349385.1"/>
    </source>
</evidence>
<evidence type="ECO:0000256" key="2">
    <source>
        <dbReference type="RuleBase" id="RU003616"/>
    </source>
</evidence>
<feature type="region of interest" description="Disordered" evidence="3">
    <location>
        <begin position="1"/>
        <end position="37"/>
    </location>
</feature>
<evidence type="ECO:0000313" key="6">
    <source>
        <dbReference type="Proteomes" id="UP000693970"/>
    </source>
</evidence>
<dbReference type="OrthoDB" id="48413at2759"/>
<dbReference type="EMBL" id="JAGRRH010000019">
    <property type="protein sequence ID" value="KAG7349385.1"/>
    <property type="molecule type" value="Genomic_DNA"/>
</dbReference>
<dbReference type="InterPro" id="IPR002068">
    <property type="entry name" value="A-crystallin/Hsp20_dom"/>
</dbReference>
<reference evidence="5" key="1">
    <citation type="journal article" date="2021" name="Sci. Rep.">
        <title>Diploid genomic architecture of Nitzschia inconspicua, an elite biomass production diatom.</title>
        <authorList>
            <person name="Oliver A."/>
            <person name="Podell S."/>
            <person name="Pinowska A."/>
            <person name="Traller J.C."/>
            <person name="Smith S.R."/>
            <person name="McClure R."/>
            <person name="Beliaev A."/>
            <person name="Bohutskyi P."/>
            <person name="Hill E.A."/>
            <person name="Rabines A."/>
            <person name="Zheng H."/>
            <person name="Allen L.Z."/>
            <person name="Kuo A."/>
            <person name="Grigoriev I.V."/>
            <person name="Allen A.E."/>
            <person name="Hazlebeck D."/>
            <person name="Allen E.E."/>
        </authorList>
    </citation>
    <scope>NUCLEOTIDE SEQUENCE</scope>
    <source>
        <strain evidence="5">Hildebrandi</strain>
    </source>
</reference>
<feature type="compositionally biased region" description="Low complexity" evidence="3">
    <location>
        <begin position="18"/>
        <end position="35"/>
    </location>
</feature>
<feature type="domain" description="SHSP" evidence="4">
    <location>
        <begin position="33"/>
        <end position="142"/>
    </location>
</feature>
<dbReference type="AlphaFoldDB" id="A0A9K3KT41"/>
<proteinExistence type="inferred from homology"/>
<gene>
    <name evidence="5" type="ORF">IV203_011982</name>
</gene>
<comment type="similarity">
    <text evidence="1 2">Belongs to the small heat shock protein (HSP20) family.</text>
</comment>